<dbReference type="OrthoDB" id="795899at2"/>
<name>A0A4U6D099_9BACT</name>
<keyword evidence="2" id="KW-1185">Reference proteome</keyword>
<gene>
    <name evidence="1" type="ORF">FDK13_19785</name>
</gene>
<accession>A0A4U6D099</accession>
<sequence>MGDLAEKLYGEFVSIRSKSQYASKFERILLATKDLSLSYDPLMARSPQWYFAYSVGADVHEMVKINFLGGKVSYIIVERYK</sequence>
<evidence type="ECO:0000313" key="2">
    <source>
        <dbReference type="Proteomes" id="UP000304900"/>
    </source>
</evidence>
<dbReference type="RefSeq" id="WP_137341737.1">
    <property type="nucleotide sequence ID" value="NZ_BSQH01000002.1"/>
</dbReference>
<dbReference type="EMBL" id="SZVO01000009">
    <property type="protein sequence ID" value="TKT90569.1"/>
    <property type="molecule type" value="Genomic_DNA"/>
</dbReference>
<dbReference type="AlphaFoldDB" id="A0A4U6D099"/>
<proteinExistence type="predicted"/>
<organism evidence="1 2">
    <name type="scientific">Dyadobacter frigoris</name>
    <dbReference type="NCBI Taxonomy" id="2576211"/>
    <lineage>
        <taxon>Bacteria</taxon>
        <taxon>Pseudomonadati</taxon>
        <taxon>Bacteroidota</taxon>
        <taxon>Cytophagia</taxon>
        <taxon>Cytophagales</taxon>
        <taxon>Spirosomataceae</taxon>
        <taxon>Dyadobacter</taxon>
    </lineage>
</organism>
<reference evidence="1 2" key="1">
    <citation type="submission" date="2019-05" db="EMBL/GenBank/DDBJ databases">
        <title>Dyadobacter AR-3-8 sp. nov., isolated from arctic soil.</title>
        <authorList>
            <person name="Chaudhary D.K."/>
        </authorList>
    </citation>
    <scope>NUCLEOTIDE SEQUENCE [LARGE SCALE GENOMIC DNA]</scope>
    <source>
        <strain evidence="1 2">AR-3-8</strain>
    </source>
</reference>
<dbReference type="Proteomes" id="UP000304900">
    <property type="component" value="Unassembled WGS sequence"/>
</dbReference>
<comment type="caution">
    <text evidence="1">The sequence shown here is derived from an EMBL/GenBank/DDBJ whole genome shotgun (WGS) entry which is preliminary data.</text>
</comment>
<protein>
    <submittedName>
        <fullName evidence="1">Uncharacterized protein</fullName>
    </submittedName>
</protein>
<evidence type="ECO:0000313" key="1">
    <source>
        <dbReference type="EMBL" id="TKT90569.1"/>
    </source>
</evidence>